<dbReference type="PANTHER" id="PTHR38450:SF1">
    <property type="entry name" value="STAGE V SPORULATION PROTEIN AC"/>
    <property type="match status" value="1"/>
</dbReference>
<reference evidence="2" key="2">
    <citation type="submission" date="2021-04" db="EMBL/GenBank/DDBJ databases">
        <authorList>
            <person name="Gilroy R."/>
        </authorList>
    </citation>
    <scope>NUCLEOTIDE SEQUENCE</scope>
    <source>
        <strain evidence="2">5933</strain>
    </source>
</reference>
<feature type="transmembrane region" description="Helical" evidence="1">
    <location>
        <begin position="84"/>
        <end position="104"/>
    </location>
</feature>
<sequence length="149" mass="15869">MRLNPKAYDAMVREASPRSPLLKDCAWAFFVGGSICLLGEILNTLYCRAGFTLSDASALTSATLIVLSGIFTALGWYQKLASKAGAGTLVPITGFANSVVSPAIEFRSEGLVTGVGARMFIIAGPVIVYGMLASVAWGVIWHFIRPFFS</sequence>
<dbReference type="NCBIfam" id="TIGR02838">
    <property type="entry name" value="spore_V_AC"/>
    <property type="match status" value="1"/>
</dbReference>
<reference evidence="2" key="1">
    <citation type="journal article" date="2021" name="PeerJ">
        <title>Extensive microbial diversity within the chicken gut microbiome revealed by metagenomics and culture.</title>
        <authorList>
            <person name="Gilroy R."/>
            <person name="Ravi A."/>
            <person name="Getino M."/>
            <person name="Pursley I."/>
            <person name="Horton D.L."/>
            <person name="Alikhan N.F."/>
            <person name="Baker D."/>
            <person name="Gharbi K."/>
            <person name="Hall N."/>
            <person name="Watson M."/>
            <person name="Adriaenssens E.M."/>
            <person name="Foster-Nyarko E."/>
            <person name="Jarju S."/>
            <person name="Secka A."/>
            <person name="Antonio M."/>
            <person name="Oren A."/>
            <person name="Chaudhuri R.R."/>
            <person name="La Ragione R."/>
            <person name="Hildebrand F."/>
            <person name="Pallen M.J."/>
        </authorList>
    </citation>
    <scope>NUCLEOTIDE SEQUENCE</scope>
    <source>
        <strain evidence="2">5933</strain>
    </source>
</reference>
<dbReference type="Pfam" id="PF03862">
    <property type="entry name" value="SpoVAC_SpoVAEB"/>
    <property type="match status" value="1"/>
</dbReference>
<comment type="caution">
    <text evidence="2">The sequence shown here is derived from an EMBL/GenBank/DDBJ whole genome shotgun (WGS) entry which is preliminary data.</text>
</comment>
<feature type="transmembrane region" description="Helical" evidence="1">
    <location>
        <begin position="119"/>
        <end position="144"/>
    </location>
</feature>
<dbReference type="InterPro" id="IPR014203">
    <property type="entry name" value="Spore_V_AC"/>
</dbReference>
<evidence type="ECO:0000313" key="3">
    <source>
        <dbReference type="Proteomes" id="UP000823918"/>
    </source>
</evidence>
<feature type="transmembrane region" description="Helical" evidence="1">
    <location>
        <begin position="58"/>
        <end position="77"/>
    </location>
</feature>
<dbReference type="EMBL" id="DWWA01000008">
    <property type="protein sequence ID" value="HJC71462.1"/>
    <property type="molecule type" value="Genomic_DNA"/>
</dbReference>
<name>A0A9D2Q4S2_9FIRM</name>
<evidence type="ECO:0000256" key="1">
    <source>
        <dbReference type="SAM" id="Phobius"/>
    </source>
</evidence>
<gene>
    <name evidence="2" type="primary">spoVAC</name>
    <name evidence="2" type="ORF">H9698_01535</name>
</gene>
<evidence type="ECO:0000313" key="2">
    <source>
        <dbReference type="EMBL" id="HJC71462.1"/>
    </source>
</evidence>
<feature type="transmembrane region" description="Helical" evidence="1">
    <location>
        <begin position="21"/>
        <end position="46"/>
    </location>
</feature>
<organism evidence="2 3">
    <name type="scientific">Candidatus Ruthenibacterium merdavium</name>
    <dbReference type="NCBI Taxonomy" id="2838752"/>
    <lineage>
        <taxon>Bacteria</taxon>
        <taxon>Bacillati</taxon>
        <taxon>Bacillota</taxon>
        <taxon>Clostridia</taxon>
        <taxon>Eubacteriales</taxon>
        <taxon>Oscillospiraceae</taxon>
        <taxon>Ruthenibacterium</taxon>
    </lineage>
</organism>
<keyword evidence="1" id="KW-1133">Transmembrane helix</keyword>
<dbReference type="PANTHER" id="PTHR38450">
    <property type="entry name" value="STAGE V SPORULATION PROTEIN AC-RELATED"/>
    <property type="match status" value="1"/>
</dbReference>
<dbReference type="InterPro" id="IPR005562">
    <property type="entry name" value="SpoVA"/>
</dbReference>
<proteinExistence type="predicted"/>
<dbReference type="AlphaFoldDB" id="A0A9D2Q4S2"/>
<protein>
    <submittedName>
        <fullName evidence="2">Stage V sporulation protein AC</fullName>
    </submittedName>
</protein>
<keyword evidence="1" id="KW-0812">Transmembrane</keyword>
<dbReference type="Proteomes" id="UP000823918">
    <property type="component" value="Unassembled WGS sequence"/>
</dbReference>
<accession>A0A9D2Q4S2</accession>
<keyword evidence="1" id="KW-0472">Membrane</keyword>